<protein>
    <submittedName>
        <fullName evidence="2">Uncharacterized protein</fullName>
    </submittedName>
</protein>
<evidence type="ECO:0000313" key="2">
    <source>
        <dbReference type="EMBL" id="CAF1621475.1"/>
    </source>
</evidence>
<evidence type="ECO:0000256" key="1">
    <source>
        <dbReference type="SAM" id="MobiDB-lite"/>
    </source>
</evidence>
<reference evidence="2" key="1">
    <citation type="submission" date="2021-02" db="EMBL/GenBank/DDBJ databases">
        <authorList>
            <person name="Nowell W R."/>
        </authorList>
    </citation>
    <scope>NUCLEOTIDE SEQUENCE</scope>
</reference>
<feature type="compositionally biased region" description="Low complexity" evidence="1">
    <location>
        <begin position="200"/>
        <end position="210"/>
    </location>
</feature>
<accession>A0A816CDQ3</accession>
<feature type="region of interest" description="Disordered" evidence="1">
    <location>
        <begin position="198"/>
        <end position="246"/>
    </location>
</feature>
<organism evidence="2 3">
    <name type="scientific">Adineta ricciae</name>
    <name type="common">Rotifer</name>
    <dbReference type="NCBI Taxonomy" id="249248"/>
    <lineage>
        <taxon>Eukaryota</taxon>
        <taxon>Metazoa</taxon>
        <taxon>Spiralia</taxon>
        <taxon>Gnathifera</taxon>
        <taxon>Rotifera</taxon>
        <taxon>Eurotatoria</taxon>
        <taxon>Bdelloidea</taxon>
        <taxon>Adinetida</taxon>
        <taxon>Adinetidae</taxon>
        <taxon>Adineta</taxon>
    </lineage>
</organism>
<dbReference type="Proteomes" id="UP000663828">
    <property type="component" value="Unassembled WGS sequence"/>
</dbReference>
<evidence type="ECO:0000313" key="3">
    <source>
        <dbReference type="Proteomes" id="UP000663828"/>
    </source>
</evidence>
<feature type="compositionally biased region" description="Low complexity" evidence="1">
    <location>
        <begin position="221"/>
        <end position="246"/>
    </location>
</feature>
<sequence>MSSITIIPRSYASTTSSNLPNINIPPMRPAYLNPKPAPRTIPPTYQHLTQQVQRKPALYGAGQRKYNNFHKFQTGTTTTFNGYTNYNGSNNINLPPTPAPRQYLPPTPFYNNNNRYQQQQNYHYNRYNNYRRPNFYNNNNYNNNIKNLPSLLDINPFHLPSEHNTRSFHHAQQYHPNQQHHQHLPRPTSRTRFHILSQLPSQSRSRSRSPFRPPPIKPRRIYQQQQQNNNNKNNYRRPPVPVPNINNNNNNFKGIILSDSMCSRVRTYALKNNYINIELSYESGCDIVKMINWLNTPEGRGTVGDKQFLLFCLGTNDVGRYGVDVSLQRVSELIRFVRQSFPGIRTIGWLSLSPRWKPTRFVSAAQIGQMHNQFNEHLRFLSKKLDFDIVDARLGPLDMRVEDGLHPSTTTGRWKYEGAIREWFSNRAAAHFSSSLSFQHHHQQQRPTVPTPTILTSTPIPTYASVVRRNNNDNQQHYHVVSILI</sequence>
<dbReference type="AlphaFoldDB" id="A0A816CDQ3"/>
<comment type="caution">
    <text evidence="2">The sequence shown here is derived from an EMBL/GenBank/DDBJ whole genome shotgun (WGS) entry which is preliminary data.</text>
</comment>
<dbReference type="EMBL" id="CAJNOR010007678">
    <property type="protein sequence ID" value="CAF1621475.1"/>
    <property type="molecule type" value="Genomic_DNA"/>
</dbReference>
<keyword evidence="3" id="KW-1185">Reference proteome</keyword>
<gene>
    <name evidence="2" type="ORF">XAT740_LOCUS50305</name>
</gene>
<proteinExistence type="predicted"/>
<name>A0A816CDQ3_ADIRI</name>
<dbReference type="SUPFAM" id="SSF52266">
    <property type="entry name" value="SGNH hydrolase"/>
    <property type="match status" value="1"/>
</dbReference>